<accession>A0A7W7LJ13</accession>
<feature type="compositionally biased region" description="Basic and acidic residues" evidence="1">
    <location>
        <begin position="20"/>
        <end position="33"/>
    </location>
</feature>
<organism evidence="2 3">
    <name type="scientific">Streptomyces netropsis</name>
    <name type="common">Streptoverticillium netropsis</name>
    <dbReference type="NCBI Taxonomy" id="55404"/>
    <lineage>
        <taxon>Bacteria</taxon>
        <taxon>Bacillati</taxon>
        <taxon>Actinomycetota</taxon>
        <taxon>Actinomycetes</taxon>
        <taxon>Kitasatosporales</taxon>
        <taxon>Streptomycetaceae</taxon>
        <taxon>Streptomyces</taxon>
    </lineage>
</organism>
<protein>
    <submittedName>
        <fullName evidence="2">Uncharacterized protein</fullName>
    </submittedName>
</protein>
<comment type="caution">
    <text evidence="2">The sequence shown here is derived from an EMBL/GenBank/DDBJ whole genome shotgun (WGS) entry which is preliminary data.</text>
</comment>
<dbReference type="EMBL" id="JACHJG010000021">
    <property type="protein sequence ID" value="MBB4890578.1"/>
    <property type="molecule type" value="Genomic_DNA"/>
</dbReference>
<name>A0A7W7LJ13_STRNE</name>
<gene>
    <name evidence="2" type="ORF">FHS38_006663</name>
</gene>
<feature type="region of interest" description="Disordered" evidence="1">
    <location>
        <begin position="17"/>
        <end position="39"/>
    </location>
</feature>
<dbReference type="Proteomes" id="UP000556436">
    <property type="component" value="Unassembled WGS sequence"/>
</dbReference>
<evidence type="ECO:0000313" key="3">
    <source>
        <dbReference type="Proteomes" id="UP000556436"/>
    </source>
</evidence>
<dbReference type="AlphaFoldDB" id="A0A7W7LJ13"/>
<proteinExistence type="predicted"/>
<evidence type="ECO:0000313" key="2">
    <source>
        <dbReference type="EMBL" id="MBB4890578.1"/>
    </source>
</evidence>
<evidence type="ECO:0000256" key="1">
    <source>
        <dbReference type="SAM" id="MobiDB-lite"/>
    </source>
</evidence>
<keyword evidence="3" id="KW-1185">Reference proteome</keyword>
<reference evidence="2 3" key="1">
    <citation type="submission" date="2020-08" db="EMBL/GenBank/DDBJ databases">
        <title>Genomic Encyclopedia of Type Strains, Phase III (KMG-III): the genomes of soil and plant-associated and newly described type strains.</title>
        <authorList>
            <person name="Whitman W."/>
        </authorList>
    </citation>
    <scope>NUCLEOTIDE SEQUENCE [LARGE SCALE GENOMIC DNA]</scope>
    <source>
        <strain evidence="2 3">CECT 3265</strain>
    </source>
</reference>
<sequence length="39" mass="4338">MAKWKMELLGLRATLNSAVEDEHSKTPAPEEMKGQGPKK</sequence>